<keyword evidence="3 9" id="KW-0812">Transmembrane</keyword>
<keyword evidence="4" id="KW-0999">Mitochondrion inner membrane</keyword>
<dbReference type="InterPro" id="IPR028055">
    <property type="entry name" value="YidC/Oxa/ALB_C"/>
</dbReference>
<feature type="domain" description="Membrane insertase YidC/Oxa/ALB C-terminal" evidence="10">
    <location>
        <begin position="117"/>
        <end position="307"/>
    </location>
</feature>
<evidence type="ECO:0000256" key="6">
    <source>
        <dbReference type="ARBA" id="ARBA00022989"/>
    </source>
</evidence>
<evidence type="ECO:0000259" key="10">
    <source>
        <dbReference type="Pfam" id="PF02096"/>
    </source>
</evidence>
<protein>
    <recommendedName>
        <fullName evidence="10">Membrane insertase YidC/Oxa/ALB C-terminal domain-containing protein</fullName>
    </recommendedName>
</protein>
<evidence type="ECO:0000256" key="3">
    <source>
        <dbReference type="ARBA" id="ARBA00022692"/>
    </source>
</evidence>
<dbReference type="PANTHER" id="PTHR12428">
    <property type="entry name" value="OXA1"/>
    <property type="match status" value="1"/>
</dbReference>
<dbReference type="InterPro" id="IPR001708">
    <property type="entry name" value="YidC/ALB3/OXA1/COX18"/>
</dbReference>
<dbReference type="AlphaFoldDB" id="A0A1E4SHW5"/>
<accession>A0A1E4SHW5</accession>
<proteinExistence type="inferred from homology"/>
<dbReference type="GeneID" id="30981798"/>
<dbReference type="GO" id="GO:0005743">
    <property type="term" value="C:mitochondrial inner membrane"/>
    <property type="evidence" value="ECO:0007669"/>
    <property type="project" value="UniProtKB-SubCell"/>
</dbReference>
<comment type="similarity">
    <text evidence="2 9">Belongs to the OXA1/ALB3/YidC family.</text>
</comment>
<keyword evidence="8" id="KW-0472">Membrane</keyword>
<evidence type="ECO:0000256" key="5">
    <source>
        <dbReference type="ARBA" id="ARBA00022946"/>
    </source>
</evidence>
<dbReference type="RefSeq" id="XP_020064192.1">
    <property type="nucleotide sequence ID" value="XM_020207661.1"/>
</dbReference>
<evidence type="ECO:0000256" key="4">
    <source>
        <dbReference type="ARBA" id="ARBA00022792"/>
    </source>
</evidence>
<dbReference type="Pfam" id="PF02096">
    <property type="entry name" value="60KD_IMP"/>
    <property type="match status" value="1"/>
</dbReference>
<keyword evidence="6" id="KW-1133">Transmembrane helix</keyword>
<sequence>MLRIGLSTSVKAAKAFPRVQRGFLSTPLKTLGSSGRISSSFQAGGLRFNSTSSGEKFEIQNKLVSFDEPVEAEKIVSTLTSNEWGYLDSIGLAQGWGPTAFVERYLEAVHIFSGLPWWGTIAVSTVIARMILFPLYMSASSNGAKLAKVKPEMDEILSSLKKAESNQEKYVLVQDRKRLMKDNDIKFYKQVYPMLQLPIAYGFFQALRKMSAYPVEGFADQGYAWFENLTQVDPYLGLHGISAALILAIVRAGGETGQQQAMTAPMKKVLMLLPFLSIIITKDFYASVMIYVATNSLCSMVQTFVLRNGTFRKLFKMPPTTVNAPAPGKKQPETISDWFRQQKESFDEQVHSRTKETSRKLEAQVLRRRDGTDGFIKRHNK</sequence>
<keyword evidence="12" id="KW-1185">Reference proteome</keyword>
<reference evidence="12" key="1">
    <citation type="submission" date="2016-05" db="EMBL/GenBank/DDBJ databases">
        <title>Comparative genomics of biotechnologically important yeasts.</title>
        <authorList>
            <consortium name="DOE Joint Genome Institute"/>
            <person name="Riley R."/>
            <person name="Haridas S."/>
            <person name="Wolfe K.H."/>
            <person name="Lopes M.R."/>
            <person name="Hittinger C.T."/>
            <person name="Goker M."/>
            <person name="Salamov A."/>
            <person name="Wisecaver J."/>
            <person name="Long T.M."/>
            <person name="Aerts A.L."/>
            <person name="Barry K."/>
            <person name="Choi C."/>
            <person name="Clum A."/>
            <person name="Coughlan A.Y."/>
            <person name="Deshpande S."/>
            <person name="Douglass A.P."/>
            <person name="Hanson S.J."/>
            <person name="Klenk H.-P."/>
            <person name="Labutti K."/>
            <person name="Lapidus A."/>
            <person name="Lindquist E."/>
            <person name="Lipzen A."/>
            <person name="Meier-Kolthoff J.P."/>
            <person name="Ohm R.A."/>
            <person name="Otillar R.P."/>
            <person name="Pangilinan J."/>
            <person name="Peng Y."/>
            <person name="Rokas A."/>
            <person name="Rosa C.A."/>
            <person name="Scheuner C."/>
            <person name="Sibirny A.A."/>
            <person name="Slot J.C."/>
            <person name="Stielow J.B."/>
            <person name="Sun H."/>
            <person name="Kurtzman C.P."/>
            <person name="Blackwell M."/>
            <person name="Grigoriev I.V."/>
            <person name="Jeffries T.W."/>
        </authorList>
    </citation>
    <scope>NUCLEOTIDE SEQUENCE [LARGE SCALE GENOMIC DNA]</scope>
    <source>
        <strain evidence="12">NRRL Y-17324</strain>
    </source>
</reference>
<evidence type="ECO:0000313" key="12">
    <source>
        <dbReference type="Proteomes" id="UP000094285"/>
    </source>
</evidence>
<dbReference type="OrthoDB" id="2148490at2759"/>
<dbReference type="STRING" id="984487.A0A1E4SHW5"/>
<gene>
    <name evidence="11" type="ORF">CANTADRAFT_26134</name>
</gene>
<dbReference type="PANTHER" id="PTHR12428:SF66">
    <property type="entry name" value="MITOCHONDRIAL INNER MEMBRANE PROTEIN OXA1L"/>
    <property type="match status" value="1"/>
</dbReference>
<comment type="subcellular location">
    <subcellularLocation>
        <location evidence="9">Membrane</location>
        <topology evidence="9">Multi-pass membrane protein</topology>
    </subcellularLocation>
    <subcellularLocation>
        <location evidence="1">Mitochondrion inner membrane</location>
        <topology evidence="1">Multi-pass membrane protein</topology>
    </subcellularLocation>
</comment>
<dbReference type="EMBL" id="KV453912">
    <property type="protein sequence ID" value="ODV79070.1"/>
    <property type="molecule type" value="Genomic_DNA"/>
</dbReference>
<evidence type="ECO:0000256" key="1">
    <source>
        <dbReference type="ARBA" id="ARBA00004448"/>
    </source>
</evidence>
<dbReference type="CDD" id="cd20069">
    <property type="entry name" value="5TM_Oxa1-like"/>
    <property type="match status" value="1"/>
</dbReference>
<keyword evidence="7" id="KW-0496">Mitochondrion</keyword>
<keyword evidence="5" id="KW-0809">Transit peptide</keyword>
<evidence type="ECO:0000256" key="8">
    <source>
        <dbReference type="ARBA" id="ARBA00023136"/>
    </source>
</evidence>
<evidence type="ECO:0000313" key="11">
    <source>
        <dbReference type="EMBL" id="ODV79070.1"/>
    </source>
</evidence>
<dbReference type="GO" id="GO:0032977">
    <property type="term" value="F:membrane insertase activity"/>
    <property type="evidence" value="ECO:0007669"/>
    <property type="project" value="InterPro"/>
</dbReference>
<dbReference type="GO" id="GO:0032979">
    <property type="term" value="P:protein insertion into mitochondrial inner membrane from matrix"/>
    <property type="evidence" value="ECO:0007669"/>
    <property type="project" value="TreeGrafter"/>
</dbReference>
<evidence type="ECO:0000256" key="7">
    <source>
        <dbReference type="ARBA" id="ARBA00023128"/>
    </source>
</evidence>
<evidence type="ECO:0000256" key="2">
    <source>
        <dbReference type="ARBA" id="ARBA00009877"/>
    </source>
</evidence>
<dbReference type="Proteomes" id="UP000094285">
    <property type="component" value="Unassembled WGS sequence"/>
</dbReference>
<name>A0A1E4SHW5_9ASCO</name>
<organism evidence="11 12">
    <name type="scientific">Suhomyces tanzawaensis NRRL Y-17324</name>
    <dbReference type="NCBI Taxonomy" id="984487"/>
    <lineage>
        <taxon>Eukaryota</taxon>
        <taxon>Fungi</taxon>
        <taxon>Dikarya</taxon>
        <taxon>Ascomycota</taxon>
        <taxon>Saccharomycotina</taxon>
        <taxon>Pichiomycetes</taxon>
        <taxon>Debaryomycetaceae</taxon>
        <taxon>Suhomyces</taxon>
    </lineage>
</organism>
<evidence type="ECO:0000256" key="9">
    <source>
        <dbReference type="RuleBase" id="RU003945"/>
    </source>
</evidence>